<proteinExistence type="predicted"/>
<feature type="transmembrane region" description="Helical" evidence="1">
    <location>
        <begin position="424"/>
        <end position="441"/>
    </location>
</feature>
<keyword evidence="3" id="KW-1185">Reference proteome</keyword>
<feature type="transmembrane region" description="Helical" evidence="1">
    <location>
        <begin position="120"/>
        <end position="143"/>
    </location>
</feature>
<organism evidence="2 3">
    <name type="scientific">Paractinoplanes rhizophilus</name>
    <dbReference type="NCBI Taxonomy" id="1416877"/>
    <lineage>
        <taxon>Bacteria</taxon>
        <taxon>Bacillati</taxon>
        <taxon>Actinomycetota</taxon>
        <taxon>Actinomycetes</taxon>
        <taxon>Micromonosporales</taxon>
        <taxon>Micromonosporaceae</taxon>
        <taxon>Paractinoplanes</taxon>
    </lineage>
</organism>
<protein>
    <recommendedName>
        <fullName evidence="4">Polyketide antibiotic transporter</fullName>
    </recommendedName>
</protein>
<evidence type="ECO:0000256" key="1">
    <source>
        <dbReference type="SAM" id="Phobius"/>
    </source>
</evidence>
<accession>A0ABW2HWE6</accession>
<feature type="transmembrane region" description="Helical" evidence="1">
    <location>
        <begin position="227"/>
        <end position="249"/>
    </location>
</feature>
<feature type="transmembrane region" description="Helical" evidence="1">
    <location>
        <begin position="381"/>
        <end position="404"/>
    </location>
</feature>
<evidence type="ECO:0000313" key="2">
    <source>
        <dbReference type="EMBL" id="MFC7275915.1"/>
    </source>
</evidence>
<sequence length="522" mass="52252">MTGLVVRQIRGGAAVVAVICAGMTAIVAASYAGVMADPAAAASLHRIAGNAAIRTLFGEPIALDQAGGFTVWRVGTVIAFLLGIWAILATTRITRGAEEARRWDLLLGGRVSLRGATVRHVTGVAAAATATGGAVAVALAATADRPAGAVVHGAGIAAIGLFCTATAALTAQLFASRSAASGSAVAVLAVGLLIRMAADGVTALAWLRWASPLGLLELSSPYRDNRPLPVLLLLVLSGALGAVAVRLAGRRDAGDGLIRGTPGRTGTRGLLGSVEAFALRRMLPALTAWTAGVIAYFLVIGLAGVAVTEFMAQNGSIADLAGQAGFGGLDRLEGLTAAVFGLLSLPVAGFAAVRLGGFVAAENDRRLTLLAAQPVSRVRLLAAETAVTAAGMAFLVTVAALATWTGIAAAGGEMSMAALLRGTWNALPVALLGLGAAVLAAGRVPRAVIALGSLPTVGGFLLYTVADSVGAPAWVRGTSPYAHLAPVPLVPVDLGAELVMAALSVTLAGAGLWAYRTRDLSG</sequence>
<feature type="transmembrane region" description="Helical" evidence="1">
    <location>
        <begin position="149"/>
        <end position="171"/>
    </location>
</feature>
<feature type="transmembrane region" description="Helical" evidence="1">
    <location>
        <begin position="12"/>
        <end position="34"/>
    </location>
</feature>
<gene>
    <name evidence="2" type="ORF">ACFQS1_18135</name>
</gene>
<feature type="transmembrane region" description="Helical" evidence="1">
    <location>
        <begin position="286"/>
        <end position="307"/>
    </location>
</feature>
<feature type="transmembrane region" description="Helical" evidence="1">
    <location>
        <begin position="335"/>
        <end position="360"/>
    </location>
</feature>
<dbReference type="EMBL" id="JBHTBJ010000012">
    <property type="protein sequence ID" value="MFC7275915.1"/>
    <property type="molecule type" value="Genomic_DNA"/>
</dbReference>
<dbReference type="RefSeq" id="WP_378969579.1">
    <property type="nucleotide sequence ID" value="NZ_JBHTBJ010000012.1"/>
</dbReference>
<keyword evidence="1" id="KW-0812">Transmembrane</keyword>
<evidence type="ECO:0000313" key="3">
    <source>
        <dbReference type="Proteomes" id="UP001596548"/>
    </source>
</evidence>
<name>A0ABW2HWE6_9ACTN</name>
<feature type="transmembrane region" description="Helical" evidence="1">
    <location>
        <begin position="494"/>
        <end position="515"/>
    </location>
</feature>
<feature type="transmembrane region" description="Helical" evidence="1">
    <location>
        <begin position="448"/>
        <end position="466"/>
    </location>
</feature>
<dbReference type="Proteomes" id="UP001596548">
    <property type="component" value="Unassembled WGS sequence"/>
</dbReference>
<feature type="transmembrane region" description="Helical" evidence="1">
    <location>
        <begin position="70"/>
        <end position="88"/>
    </location>
</feature>
<keyword evidence="1" id="KW-1133">Transmembrane helix</keyword>
<feature type="transmembrane region" description="Helical" evidence="1">
    <location>
        <begin position="183"/>
        <end position="207"/>
    </location>
</feature>
<keyword evidence="1" id="KW-0472">Membrane</keyword>
<comment type="caution">
    <text evidence="2">The sequence shown here is derived from an EMBL/GenBank/DDBJ whole genome shotgun (WGS) entry which is preliminary data.</text>
</comment>
<reference evidence="3" key="1">
    <citation type="journal article" date="2019" name="Int. J. Syst. Evol. Microbiol.">
        <title>The Global Catalogue of Microorganisms (GCM) 10K type strain sequencing project: providing services to taxonomists for standard genome sequencing and annotation.</title>
        <authorList>
            <consortium name="The Broad Institute Genomics Platform"/>
            <consortium name="The Broad Institute Genome Sequencing Center for Infectious Disease"/>
            <person name="Wu L."/>
            <person name="Ma J."/>
        </authorList>
    </citation>
    <scope>NUCLEOTIDE SEQUENCE [LARGE SCALE GENOMIC DNA]</scope>
    <source>
        <strain evidence="3">XZYJT-10</strain>
    </source>
</reference>
<evidence type="ECO:0008006" key="4">
    <source>
        <dbReference type="Google" id="ProtNLM"/>
    </source>
</evidence>